<evidence type="ECO:0000313" key="1">
    <source>
        <dbReference type="EMBL" id="MBV3490476.1"/>
    </source>
</evidence>
<name>A0AAP2IM75_PHOVU</name>
<accession>A0AAP2IM75</accession>
<sequence length="416" mass="48431">MKRKDLYVEIYNTVLTEVHIADRDTLTEILESLSIYKFTDAFSSLLPSLNGDKSYLKNFVEKIKDCSNDPNIDLEEEIDNPFDFASFEMVEASRKVHLHKFYHYNIDCIIVTSKCLYYDNSKKFTDAILWEAIEKLWKNILDARLSKNNFFSSLKNLDDDHFFILKTAVITATDSWRIYSEAYFEKVINNDILIPEELKYIDSALCTGLSPDWNNSYEQYHDSFNIIADMRNANDLLTRFLKMYQVLEFFTFRLKLIPLTKGQATRNSFISNVRHTVDTISKGELKSLQDLFAKVFNSIHNTEVKNLVEPIQTNNIKLSKYLNQTLTRQIKSILGLTNQNISNPSNVAELIYKIRCCIVHSKESEIHFTPNNISEYKDLIPVMRVLIKVIQNSIVETINNSGKKDLEFQSESMLLY</sequence>
<organism evidence="1 2">
    <name type="scientific">Phocaeicola vulgatus</name>
    <name type="common">Bacteroides vulgatus</name>
    <dbReference type="NCBI Taxonomy" id="821"/>
    <lineage>
        <taxon>Bacteria</taxon>
        <taxon>Pseudomonadati</taxon>
        <taxon>Bacteroidota</taxon>
        <taxon>Bacteroidia</taxon>
        <taxon>Bacteroidales</taxon>
        <taxon>Bacteroidaceae</taxon>
        <taxon>Phocaeicola</taxon>
    </lineage>
</organism>
<proteinExistence type="predicted"/>
<evidence type="ECO:0000313" key="2">
    <source>
        <dbReference type="Proteomes" id="UP000758576"/>
    </source>
</evidence>
<reference evidence="1" key="1">
    <citation type="submission" date="2021-06" db="EMBL/GenBank/DDBJ databases">
        <title>Collection of gut derived symbiotic bacterial strains cultured from healthy donors.</title>
        <authorList>
            <person name="Lin H."/>
            <person name="Littmann E."/>
            <person name="Pamer E.G."/>
        </authorList>
    </citation>
    <scope>NUCLEOTIDE SEQUENCE</scope>
    <source>
        <strain evidence="1">MSK.19.85</strain>
    </source>
</reference>
<dbReference type="AlphaFoldDB" id="A0AAP2IM75"/>
<dbReference type="RefSeq" id="WP_117816605.1">
    <property type="nucleotide sequence ID" value="NZ_CAXSKM010000028.1"/>
</dbReference>
<dbReference type="EMBL" id="JAHOGA010000058">
    <property type="protein sequence ID" value="MBV3490476.1"/>
    <property type="molecule type" value="Genomic_DNA"/>
</dbReference>
<protein>
    <recommendedName>
        <fullName evidence="3">Apea-like HEPN domain-containing protein</fullName>
    </recommendedName>
</protein>
<comment type="caution">
    <text evidence="1">The sequence shown here is derived from an EMBL/GenBank/DDBJ whole genome shotgun (WGS) entry which is preliminary data.</text>
</comment>
<evidence type="ECO:0008006" key="3">
    <source>
        <dbReference type="Google" id="ProtNLM"/>
    </source>
</evidence>
<dbReference type="Proteomes" id="UP000758576">
    <property type="component" value="Unassembled WGS sequence"/>
</dbReference>
<gene>
    <name evidence="1" type="ORF">KSX14_17960</name>
</gene>